<dbReference type="PATRIC" id="fig|82380.10.peg.2237"/>
<dbReference type="InterPro" id="IPR001763">
    <property type="entry name" value="Rhodanese-like_dom"/>
</dbReference>
<evidence type="ECO:0000313" key="3">
    <source>
        <dbReference type="Proteomes" id="UP000033725"/>
    </source>
</evidence>
<dbReference type="GO" id="GO:0004792">
    <property type="term" value="F:thiosulfate-cyanide sulfurtransferase activity"/>
    <property type="evidence" value="ECO:0007669"/>
    <property type="project" value="UniProtKB-EC"/>
</dbReference>
<name>A0A0F0KPQ4_9MICO</name>
<dbReference type="Proteomes" id="UP000033725">
    <property type="component" value="Unassembled WGS sequence"/>
</dbReference>
<evidence type="ECO:0000259" key="1">
    <source>
        <dbReference type="PROSITE" id="PS50206"/>
    </source>
</evidence>
<dbReference type="SMART" id="SM00450">
    <property type="entry name" value="RHOD"/>
    <property type="match status" value="1"/>
</dbReference>
<comment type="caution">
    <text evidence="2">The sequence shown here is derived from an EMBL/GenBank/DDBJ whole genome shotgun (WGS) entry which is preliminary data.</text>
</comment>
<dbReference type="Pfam" id="PF00581">
    <property type="entry name" value="Rhodanese"/>
    <property type="match status" value="1"/>
</dbReference>
<dbReference type="OrthoDB" id="9800872at2"/>
<dbReference type="SUPFAM" id="SSF52821">
    <property type="entry name" value="Rhodanese/Cell cycle control phosphatase"/>
    <property type="match status" value="1"/>
</dbReference>
<sequence>MKSITVTELAERTGTPLIDVREVDEFAAGHVPGAVNIPMSEIGNRLEELPGEAFDVICQAGGRSARVVEALESRGYDATNVEGGTGEWIAQGRAVEVPSA</sequence>
<dbReference type="PANTHER" id="PTHR43031">
    <property type="entry name" value="FAD-DEPENDENT OXIDOREDUCTASE"/>
    <property type="match status" value="1"/>
</dbReference>
<dbReference type="RefSeq" id="WP_045264109.1">
    <property type="nucleotide sequence ID" value="NZ_JASCYA010000041.1"/>
</dbReference>
<dbReference type="InterPro" id="IPR001307">
    <property type="entry name" value="Thiosulphate_STrfase_CS"/>
</dbReference>
<organism evidence="2 3">
    <name type="scientific">Microbacterium oxydans</name>
    <dbReference type="NCBI Taxonomy" id="82380"/>
    <lineage>
        <taxon>Bacteria</taxon>
        <taxon>Bacillati</taxon>
        <taxon>Actinomycetota</taxon>
        <taxon>Actinomycetes</taxon>
        <taxon>Micrococcales</taxon>
        <taxon>Microbacteriaceae</taxon>
        <taxon>Microbacterium</taxon>
    </lineage>
</organism>
<dbReference type="PANTHER" id="PTHR43031:SF17">
    <property type="entry name" value="SULFURTRANSFERASE YTWF-RELATED"/>
    <property type="match status" value="1"/>
</dbReference>
<dbReference type="InterPro" id="IPR050229">
    <property type="entry name" value="GlpE_sulfurtransferase"/>
</dbReference>
<protein>
    <submittedName>
        <fullName evidence="2">Thiosulfate sulfurtransferase PspE</fullName>
        <ecNumber evidence="2">2.8.1.1</ecNumber>
    </submittedName>
</protein>
<reference evidence="2 3" key="1">
    <citation type="submission" date="2015-02" db="EMBL/GenBank/DDBJ databases">
        <title>Draft genome sequences of ten Microbacterium spp. with emphasis on heavy metal contaminated environments.</title>
        <authorList>
            <person name="Corretto E."/>
        </authorList>
    </citation>
    <scope>NUCLEOTIDE SEQUENCE [LARGE SCALE GENOMIC DNA]</scope>
    <source>
        <strain evidence="2 3">BEL163</strain>
    </source>
</reference>
<dbReference type="EC" id="2.8.1.1" evidence="2"/>
<proteinExistence type="predicted"/>
<keyword evidence="2" id="KW-0808">Transferase</keyword>
<feature type="domain" description="Rhodanese" evidence="1">
    <location>
        <begin position="11"/>
        <end position="97"/>
    </location>
</feature>
<dbReference type="PROSITE" id="PS00380">
    <property type="entry name" value="RHODANESE_1"/>
    <property type="match status" value="1"/>
</dbReference>
<dbReference type="EMBL" id="JYIV01000027">
    <property type="protein sequence ID" value="KJL21211.1"/>
    <property type="molecule type" value="Genomic_DNA"/>
</dbReference>
<dbReference type="AlphaFoldDB" id="A0A0F0KPQ4"/>
<gene>
    <name evidence="2" type="primary">pspE</name>
    <name evidence="2" type="ORF">RN51_02225</name>
</gene>
<dbReference type="PROSITE" id="PS50206">
    <property type="entry name" value="RHODANESE_3"/>
    <property type="match status" value="1"/>
</dbReference>
<dbReference type="CDD" id="cd00158">
    <property type="entry name" value="RHOD"/>
    <property type="match status" value="1"/>
</dbReference>
<evidence type="ECO:0000313" key="2">
    <source>
        <dbReference type="EMBL" id="KJL21211.1"/>
    </source>
</evidence>
<accession>A0A0F0KPQ4</accession>
<dbReference type="InterPro" id="IPR036873">
    <property type="entry name" value="Rhodanese-like_dom_sf"/>
</dbReference>
<dbReference type="Gene3D" id="3.40.250.10">
    <property type="entry name" value="Rhodanese-like domain"/>
    <property type="match status" value="1"/>
</dbReference>